<keyword evidence="2" id="KW-0663">Pyridoxal phosphate</keyword>
<dbReference type="InterPro" id="IPR051446">
    <property type="entry name" value="HTH_trans_reg/aminotransferase"/>
</dbReference>
<sequence>MSIPVLPEGLVRLDRSIALPLSQQIYRSLREAVRGGKLLPGRKLPSSRQLAEGLGVARSTVNAALELLQAEQIIVVRPGAATVIAREEQPEGAPSALKIGAGEGLRHGLSSRGRLQAQNLRGEAWPTRHGALQPGAPALDVFPHDLWARSLRRAARRAPGPELLYQAPTGHPELRRVLAEYLAVERGVKATSDQIIVTCGMQAALSALSQAMADPGDLALLEDPGYLGARTAFHGAGLRIAGLPVDGQGADVRALTERPEAPKLIYVTPSHHYPLGTRMPLRRRLALLEAVRTQGGVILEDDYDSEFLFEGRPVAALQGLARAGEVIYLGTFSKSFLPGLRLSYCVVPEALAEDLRAVFRHTGKLANVHAQIALADFIESGEYRAHLKRIRLVYQERGGKLVEALKARLGNRINVEKPTGNVQVTLSFSQTADDLKVASGLQEHGYAVSPLSPCYVDRPAISGLIVGFAAATDQQIEGFVDALSTRLAAGHG</sequence>
<keyword evidence="3" id="KW-0805">Transcription regulation</keyword>
<dbReference type="EMBL" id="JAFLNF010000001">
    <property type="protein sequence ID" value="MBO0343707.1"/>
    <property type="molecule type" value="Genomic_DNA"/>
</dbReference>
<evidence type="ECO:0000256" key="2">
    <source>
        <dbReference type="ARBA" id="ARBA00022898"/>
    </source>
</evidence>
<evidence type="ECO:0000313" key="8">
    <source>
        <dbReference type="Proteomes" id="UP000664779"/>
    </source>
</evidence>
<dbReference type="GO" id="GO:0008483">
    <property type="term" value="F:transaminase activity"/>
    <property type="evidence" value="ECO:0007669"/>
    <property type="project" value="UniProtKB-KW"/>
</dbReference>
<feature type="domain" description="HTH gntR-type" evidence="6">
    <location>
        <begin position="19"/>
        <end position="87"/>
    </location>
</feature>
<dbReference type="SMART" id="SM00345">
    <property type="entry name" value="HTH_GNTR"/>
    <property type="match status" value="1"/>
</dbReference>
<dbReference type="InterPro" id="IPR015424">
    <property type="entry name" value="PyrdxlP-dep_Trfase"/>
</dbReference>
<dbReference type="PRINTS" id="PR00035">
    <property type="entry name" value="HTHGNTR"/>
</dbReference>
<comment type="caution">
    <text evidence="7">The sequence shown here is derived from an EMBL/GenBank/DDBJ whole genome shotgun (WGS) entry which is preliminary data.</text>
</comment>
<organism evidence="7 8">
    <name type="scientific">Roseibium limicola</name>
    <dbReference type="NCBI Taxonomy" id="2816037"/>
    <lineage>
        <taxon>Bacteria</taxon>
        <taxon>Pseudomonadati</taxon>
        <taxon>Pseudomonadota</taxon>
        <taxon>Alphaproteobacteria</taxon>
        <taxon>Hyphomicrobiales</taxon>
        <taxon>Stappiaceae</taxon>
        <taxon>Roseibium</taxon>
    </lineage>
</organism>
<evidence type="ECO:0000256" key="3">
    <source>
        <dbReference type="ARBA" id="ARBA00023015"/>
    </source>
</evidence>
<dbReference type="InterPro" id="IPR036388">
    <property type="entry name" value="WH-like_DNA-bd_sf"/>
</dbReference>
<evidence type="ECO:0000313" key="7">
    <source>
        <dbReference type="EMBL" id="MBO0343707.1"/>
    </source>
</evidence>
<dbReference type="Pfam" id="PF00155">
    <property type="entry name" value="Aminotran_1_2"/>
    <property type="match status" value="1"/>
</dbReference>
<dbReference type="PROSITE" id="PS50949">
    <property type="entry name" value="HTH_GNTR"/>
    <property type="match status" value="1"/>
</dbReference>
<evidence type="ECO:0000256" key="4">
    <source>
        <dbReference type="ARBA" id="ARBA00023125"/>
    </source>
</evidence>
<dbReference type="InterPro" id="IPR015421">
    <property type="entry name" value="PyrdxlP-dep_Trfase_major"/>
</dbReference>
<dbReference type="AlphaFoldDB" id="A0A939EJS2"/>
<dbReference type="GO" id="GO:0003700">
    <property type="term" value="F:DNA-binding transcription factor activity"/>
    <property type="evidence" value="ECO:0007669"/>
    <property type="project" value="InterPro"/>
</dbReference>
<evidence type="ECO:0000259" key="6">
    <source>
        <dbReference type="PROSITE" id="PS50949"/>
    </source>
</evidence>
<accession>A0A939EJS2</accession>
<keyword evidence="7" id="KW-0032">Aminotransferase</keyword>
<keyword evidence="8" id="KW-1185">Reference proteome</keyword>
<dbReference type="RefSeq" id="WP_206937311.1">
    <property type="nucleotide sequence ID" value="NZ_JAFLNF010000001.1"/>
</dbReference>
<dbReference type="CDD" id="cd00609">
    <property type="entry name" value="AAT_like"/>
    <property type="match status" value="1"/>
</dbReference>
<gene>
    <name evidence="7" type="ORF">J0X15_00615</name>
</gene>
<reference evidence="7" key="1">
    <citation type="submission" date="2021-03" db="EMBL/GenBank/DDBJ databases">
        <title>Roseibium sp. CAU 1637 isolated from Incheon.</title>
        <authorList>
            <person name="Kim W."/>
        </authorList>
    </citation>
    <scope>NUCLEOTIDE SEQUENCE</scope>
    <source>
        <strain evidence="7">CAU 1637</strain>
    </source>
</reference>
<proteinExistence type="inferred from homology"/>
<keyword evidence="7" id="KW-0808">Transferase</keyword>
<keyword evidence="4" id="KW-0238">DNA-binding</keyword>
<protein>
    <submittedName>
        <fullName evidence="7">PLP-dependent aminotransferase family protein</fullName>
    </submittedName>
</protein>
<dbReference type="Proteomes" id="UP000664779">
    <property type="component" value="Unassembled WGS sequence"/>
</dbReference>
<dbReference type="InterPro" id="IPR004839">
    <property type="entry name" value="Aminotransferase_I/II_large"/>
</dbReference>
<dbReference type="InterPro" id="IPR000524">
    <property type="entry name" value="Tscrpt_reg_HTH_GntR"/>
</dbReference>
<dbReference type="InterPro" id="IPR036390">
    <property type="entry name" value="WH_DNA-bd_sf"/>
</dbReference>
<dbReference type="Gene3D" id="1.10.10.10">
    <property type="entry name" value="Winged helix-like DNA-binding domain superfamily/Winged helix DNA-binding domain"/>
    <property type="match status" value="1"/>
</dbReference>
<dbReference type="PANTHER" id="PTHR46577:SF1">
    <property type="entry name" value="HTH-TYPE TRANSCRIPTIONAL REGULATORY PROTEIN GABR"/>
    <property type="match status" value="1"/>
</dbReference>
<dbReference type="SUPFAM" id="SSF46785">
    <property type="entry name" value="Winged helix' DNA-binding domain"/>
    <property type="match status" value="1"/>
</dbReference>
<dbReference type="Pfam" id="PF00392">
    <property type="entry name" value="GntR"/>
    <property type="match status" value="1"/>
</dbReference>
<dbReference type="Gene3D" id="3.40.640.10">
    <property type="entry name" value="Type I PLP-dependent aspartate aminotransferase-like (Major domain)"/>
    <property type="match status" value="1"/>
</dbReference>
<dbReference type="GO" id="GO:0030170">
    <property type="term" value="F:pyridoxal phosphate binding"/>
    <property type="evidence" value="ECO:0007669"/>
    <property type="project" value="InterPro"/>
</dbReference>
<dbReference type="GO" id="GO:0003677">
    <property type="term" value="F:DNA binding"/>
    <property type="evidence" value="ECO:0007669"/>
    <property type="project" value="UniProtKB-KW"/>
</dbReference>
<evidence type="ECO:0000256" key="1">
    <source>
        <dbReference type="ARBA" id="ARBA00005384"/>
    </source>
</evidence>
<dbReference type="SUPFAM" id="SSF53383">
    <property type="entry name" value="PLP-dependent transferases"/>
    <property type="match status" value="1"/>
</dbReference>
<evidence type="ECO:0000256" key="5">
    <source>
        <dbReference type="ARBA" id="ARBA00023163"/>
    </source>
</evidence>
<dbReference type="PANTHER" id="PTHR46577">
    <property type="entry name" value="HTH-TYPE TRANSCRIPTIONAL REGULATORY PROTEIN GABR"/>
    <property type="match status" value="1"/>
</dbReference>
<keyword evidence="5" id="KW-0804">Transcription</keyword>
<dbReference type="CDD" id="cd07377">
    <property type="entry name" value="WHTH_GntR"/>
    <property type="match status" value="1"/>
</dbReference>
<comment type="similarity">
    <text evidence="1">In the C-terminal section; belongs to the class-I pyridoxal-phosphate-dependent aminotransferase family.</text>
</comment>
<name>A0A939EJS2_9HYPH</name>